<dbReference type="GO" id="GO:0000166">
    <property type="term" value="F:nucleotide binding"/>
    <property type="evidence" value="ECO:0007669"/>
    <property type="project" value="UniProtKB-KW"/>
</dbReference>
<dbReference type="Pfam" id="PF18052">
    <property type="entry name" value="Rx_N"/>
    <property type="match status" value="1"/>
</dbReference>
<accession>B8BJZ2</accession>
<evidence type="ECO:0000256" key="2">
    <source>
        <dbReference type="ARBA" id="ARBA00022614"/>
    </source>
</evidence>
<dbReference type="AlphaFoldDB" id="B8BJZ2"/>
<evidence type="ECO:0000256" key="5">
    <source>
        <dbReference type="ARBA" id="ARBA00022821"/>
    </source>
</evidence>
<organism evidence="7 8">
    <name type="scientific">Oryza sativa subsp. indica</name>
    <name type="common">Rice</name>
    <dbReference type="NCBI Taxonomy" id="39946"/>
    <lineage>
        <taxon>Eukaryota</taxon>
        <taxon>Viridiplantae</taxon>
        <taxon>Streptophyta</taxon>
        <taxon>Embryophyta</taxon>
        <taxon>Tracheophyta</taxon>
        <taxon>Spermatophyta</taxon>
        <taxon>Magnoliopsida</taxon>
        <taxon>Liliopsida</taxon>
        <taxon>Poales</taxon>
        <taxon>Poaceae</taxon>
        <taxon>BOP clade</taxon>
        <taxon>Oryzoideae</taxon>
        <taxon>Oryzeae</taxon>
        <taxon>Oryzinae</taxon>
        <taxon>Oryza</taxon>
        <taxon>Oryza sativa</taxon>
    </lineage>
</organism>
<dbReference type="InterPro" id="IPR041118">
    <property type="entry name" value="Rx_N"/>
</dbReference>
<evidence type="ECO:0000259" key="6">
    <source>
        <dbReference type="Pfam" id="PF18052"/>
    </source>
</evidence>
<dbReference type="Proteomes" id="UP000007015">
    <property type="component" value="Chromosome 11"/>
</dbReference>
<dbReference type="HOGENOM" id="CLU_000837_29_6_1"/>
<evidence type="ECO:0000313" key="7">
    <source>
        <dbReference type="EMBL" id="EEC67978.1"/>
    </source>
</evidence>
<feature type="domain" description="Disease resistance N-terminal" evidence="6">
    <location>
        <begin position="12"/>
        <end position="72"/>
    </location>
</feature>
<dbReference type="PANTHER" id="PTHR19338:SF45">
    <property type="entry name" value="RX N-TERMINAL DOMAIN-CONTAINING PROTEIN"/>
    <property type="match status" value="1"/>
</dbReference>
<gene>
    <name evidence="7" type="ORF">OsI_35740</name>
</gene>
<protein>
    <recommendedName>
        <fullName evidence="6">Disease resistance N-terminal domain-containing protein</fullName>
    </recommendedName>
</protein>
<sequence>MAGALVSASTGVMESLLGKLSSMLEKEYAKKKAVEKDVLFLRNELSSMNTVMQKYAMLSEPDLQVKAWMKEVVRLPIILV</sequence>
<dbReference type="EMBL" id="CM000136">
    <property type="protein sequence ID" value="EEC67978.1"/>
    <property type="molecule type" value="Genomic_DNA"/>
</dbReference>
<dbReference type="STRING" id="39946.B8BJZ2"/>
<comment type="similarity">
    <text evidence="1">Belongs to the disease resistance NB-LRR family.</text>
</comment>
<keyword evidence="5" id="KW-0611">Plant defense</keyword>
<proteinExistence type="inferred from homology"/>
<evidence type="ECO:0000313" key="8">
    <source>
        <dbReference type="Proteomes" id="UP000007015"/>
    </source>
</evidence>
<evidence type="ECO:0000256" key="1">
    <source>
        <dbReference type="ARBA" id="ARBA00008894"/>
    </source>
</evidence>
<dbReference type="Gene3D" id="1.20.5.4130">
    <property type="match status" value="1"/>
</dbReference>
<evidence type="ECO:0000256" key="4">
    <source>
        <dbReference type="ARBA" id="ARBA00022741"/>
    </source>
</evidence>
<keyword evidence="3" id="KW-0677">Repeat</keyword>
<keyword evidence="2" id="KW-0433">Leucine-rich repeat</keyword>
<name>B8BJZ2_ORYSI</name>
<keyword evidence="4" id="KW-0547">Nucleotide-binding</keyword>
<evidence type="ECO:0000256" key="3">
    <source>
        <dbReference type="ARBA" id="ARBA00022737"/>
    </source>
</evidence>
<dbReference type="Gramene" id="BGIOSGA035092-TA">
    <property type="protein sequence ID" value="BGIOSGA035092-PA"/>
    <property type="gene ID" value="BGIOSGA035092"/>
</dbReference>
<dbReference type="GO" id="GO:0006952">
    <property type="term" value="P:defense response"/>
    <property type="evidence" value="ECO:0007669"/>
    <property type="project" value="UniProtKB-KW"/>
</dbReference>
<dbReference type="PANTHER" id="PTHR19338">
    <property type="entry name" value="TRANSLOCASE OF INNER MITOCHONDRIAL MEMBRANE 13 HOMOLOG"/>
    <property type="match status" value="1"/>
</dbReference>
<keyword evidence="8" id="KW-1185">Reference proteome</keyword>
<reference evidence="7 8" key="1">
    <citation type="journal article" date="2005" name="PLoS Biol.">
        <title>The genomes of Oryza sativa: a history of duplications.</title>
        <authorList>
            <person name="Yu J."/>
            <person name="Wang J."/>
            <person name="Lin W."/>
            <person name="Li S."/>
            <person name="Li H."/>
            <person name="Zhou J."/>
            <person name="Ni P."/>
            <person name="Dong W."/>
            <person name="Hu S."/>
            <person name="Zeng C."/>
            <person name="Zhang J."/>
            <person name="Zhang Y."/>
            <person name="Li R."/>
            <person name="Xu Z."/>
            <person name="Li S."/>
            <person name="Li X."/>
            <person name="Zheng H."/>
            <person name="Cong L."/>
            <person name="Lin L."/>
            <person name="Yin J."/>
            <person name="Geng J."/>
            <person name="Li G."/>
            <person name="Shi J."/>
            <person name="Liu J."/>
            <person name="Lv H."/>
            <person name="Li J."/>
            <person name="Wang J."/>
            <person name="Deng Y."/>
            <person name="Ran L."/>
            <person name="Shi X."/>
            <person name="Wang X."/>
            <person name="Wu Q."/>
            <person name="Li C."/>
            <person name="Ren X."/>
            <person name="Wang J."/>
            <person name="Wang X."/>
            <person name="Li D."/>
            <person name="Liu D."/>
            <person name="Zhang X."/>
            <person name="Ji Z."/>
            <person name="Zhao W."/>
            <person name="Sun Y."/>
            <person name="Zhang Z."/>
            <person name="Bao J."/>
            <person name="Han Y."/>
            <person name="Dong L."/>
            <person name="Ji J."/>
            <person name="Chen P."/>
            <person name="Wu S."/>
            <person name="Liu J."/>
            <person name="Xiao Y."/>
            <person name="Bu D."/>
            <person name="Tan J."/>
            <person name="Yang L."/>
            <person name="Ye C."/>
            <person name="Zhang J."/>
            <person name="Xu J."/>
            <person name="Zhou Y."/>
            <person name="Yu Y."/>
            <person name="Zhang B."/>
            <person name="Zhuang S."/>
            <person name="Wei H."/>
            <person name="Liu B."/>
            <person name="Lei M."/>
            <person name="Yu H."/>
            <person name="Li Y."/>
            <person name="Xu H."/>
            <person name="Wei S."/>
            <person name="He X."/>
            <person name="Fang L."/>
            <person name="Zhang Z."/>
            <person name="Zhang Y."/>
            <person name="Huang X."/>
            <person name="Su Z."/>
            <person name="Tong W."/>
            <person name="Li J."/>
            <person name="Tong Z."/>
            <person name="Li S."/>
            <person name="Ye J."/>
            <person name="Wang L."/>
            <person name="Fang L."/>
            <person name="Lei T."/>
            <person name="Chen C."/>
            <person name="Chen H."/>
            <person name="Xu Z."/>
            <person name="Li H."/>
            <person name="Huang H."/>
            <person name="Zhang F."/>
            <person name="Xu H."/>
            <person name="Li N."/>
            <person name="Zhao C."/>
            <person name="Li S."/>
            <person name="Dong L."/>
            <person name="Huang Y."/>
            <person name="Li L."/>
            <person name="Xi Y."/>
            <person name="Qi Q."/>
            <person name="Li W."/>
            <person name="Zhang B."/>
            <person name="Hu W."/>
            <person name="Zhang Y."/>
            <person name="Tian X."/>
            <person name="Jiao Y."/>
            <person name="Liang X."/>
            <person name="Jin J."/>
            <person name="Gao L."/>
            <person name="Zheng W."/>
            <person name="Hao B."/>
            <person name="Liu S."/>
            <person name="Wang W."/>
            <person name="Yuan L."/>
            <person name="Cao M."/>
            <person name="McDermott J."/>
            <person name="Samudrala R."/>
            <person name="Wang J."/>
            <person name="Wong G.K."/>
            <person name="Yang H."/>
        </authorList>
    </citation>
    <scope>NUCLEOTIDE SEQUENCE [LARGE SCALE GENOMIC DNA]</scope>
    <source>
        <strain evidence="8">cv. 93-11</strain>
    </source>
</reference>